<evidence type="ECO:0008006" key="4">
    <source>
        <dbReference type="Google" id="ProtNLM"/>
    </source>
</evidence>
<keyword evidence="1" id="KW-0812">Transmembrane</keyword>
<name>A0A363ULU5_9GAMM</name>
<organism evidence="2 3">
    <name type="scientific">Abyssibacter profundi</name>
    <dbReference type="NCBI Taxonomy" id="2182787"/>
    <lineage>
        <taxon>Bacteria</taxon>
        <taxon>Pseudomonadati</taxon>
        <taxon>Pseudomonadota</taxon>
        <taxon>Gammaproteobacteria</taxon>
        <taxon>Chromatiales</taxon>
        <taxon>Oceanococcaceae</taxon>
        <taxon>Abyssibacter</taxon>
    </lineage>
</organism>
<evidence type="ECO:0000313" key="2">
    <source>
        <dbReference type="EMBL" id="PWN56377.1"/>
    </source>
</evidence>
<comment type="caution">
    <text evidence="2">The sequence shown here is derived from an EMBL/GenBank/DDBJ whole genome shotgun (WGS) entry which is preliminary data.</text>
</comment>
<dbReference type="EMBL" id="QEQK01000005">
    <property type="protein sequence ID" value="PWN56377.1"/>
    <property type="molecule type" value="Genomic_DNA"/>
</dbReference>
<evidence type="ECO:0000256" key="1">
    <source>
        <dbReference type="SAM" id="Phobius"/>
    </source>
</evidence>
<dbReference type="OrthoDB" id="7062615at2"/>
<keyword evidence="3" id="KW-1185">Reference proteome</keyword>
<dbReference type="Pfam" id="PF10003">
    <property type="entry name" value="DUF2244"/>
    <property type="match status" value="1"/>
</dbReference>
<reference evidence="2 3" key="1">
    <citation type="submission" date="2018-05" db="EMBL/GenBank/DDBJ databases">
        <title>Abyssibacter profundi OUC007T gen. nov., sp. nov, a marine bacterium isolated from seawater of the Mariana Trench.</title>
        <authorList>
            <person name="Zhou S."/>
        </authorList>
    </citation>
    <scope>NUCLEOTIDE SEQUENCE [LARGE SCALE GENOMIC DNA]</scope>
    <source>
        <strain evidence="2 3">OUC007</strain>
    </source>
</reference>
<gene>
    <name evidence="2" type="ORF">DEH80_05930</name>
</gene>
<keyword evidence="1" id="KW-0472">Membrane</keyword>
<protein>
    <recommendedName>
        <fullName evidence="4">DUF2244 domain-containing protein</fullName>
    </recommendedName>
</protein>
<keyword evidence="1" id="KW-1133">Transmembrane helix</keyword>
<proteinExistence type="predicted"/>
<feature type="transmembrane region" description="Helical" evidence="1">
    <location>
        <begin position="81"/>
        <end position="100"/>
    </location>
</feature>
<sequence>MTPCSALRGNRRIAYNLRPIRWSASVRNRAVEPSPNPSETRFVIRPNGSLSWGQAMTFMVFISTVSLGIGLAFAWMGFWVILPFAGLELLALGAGLYVSLRGNDYREVVTVSQGRVTIEYGRVGDPERIVREFARAWARIRLEPPQGKTGHARLLVGASGQFVELGRCLTDAEKRRLGQRLQNVLATPVATWRSE</sequence>
<accession>A0A363ULU5</accession>
<dbReference type="InterPro" id="IPR019253">
    <property type="entry name" value="DUF2244_TM"/>
</dbReference>
<feature type="transmembrane region" description="Helical" evidence="1">
    <location>
        <begin position="55"/>
        <end position="75"/>
    </location>
</feature>
<dbReference type="Proteomes" id="UP000251800">
    <property type="component" value="Unassembled WGS sequence"/>
</dbReference>
<dbReference type="RefSeq" id="WP_109719571.1">
    <property type="nucleotide sequence ID" value="NZ_QEQK01000005.1"/>
</dbReference>
<evidence type="ECO:0000313" key="3">
    <source>
        <dbReference type="Proteomes" id="UP000251800"/>
    </source>
</evidence>
<dbReference type="AlphaFoldDB" id="A0A363ULU5"/>